<keyword evidence="4" id="KW-1185">Reference proteome</keyword>
<dbReference type="InterPro" id="IPR025411">
    <property type="entry name" value="DUF4136"/>
</dbReference>
<dbReference type="OrthoDB" id="5432251at2"/>
<dbReference type="Proteomes" id="UP000184516">
    <property type="component" value="Unassembled WGS sequence"/>
</dbReference>
<reference evidence="4" key="1">
    <citation type="submission" date="2016-11" db="EMBL/GenBank/DDBJ databases">
        <authorList>
            <person name="Varghese N."/>
            <person name="Submissions S."/>
        </authorList>
    </citation>
    <scope>NUCLEOTIDE SEQUENCE [LARGE SCALE GENOMIC DNA]</scope>
    <source>
        <strain evidence="4">DSM 19978</strain>
    </source>
</reference>
<dbReference type="AlphaFoldDB" id="A0A1M5IDL2"/>
<sequence>MSATKFIPILLLFMLSSCGSSIKVNSDFDESADFSQYKTYSFNKSGIDRIQFSSLDKKKILESIETKLVKKGMTESEKPDLIVYVSTEEKKKVDKSPYYGGLLHGMDVGKESYPMDSGYYGYNPYWSYWGDSPYAPIEIEGTLFIYFLDTAKNELIWLGKGVGSIPHSRSKKVAFVNDLVETILMQFPPVLAK</sequence>
<dbReference type="Gene3D" id="3.30.160.670">
    <property type="match status" value="1"/>
</dbReference>
<organism evidence="3 4">
    <name type="scientific">Flavobacterium fluvii</name>
    <dbReference type="NCBI Taxonomy" id="468056"/>
    <lineage>
        <taxon>Bacteria</taxon>
        <taxon>Pseudomonadati</taxon>
        <taxon>Bacteroidota</taxon>
        <taxon>Flavobacteriia</taxon>
        <taxon>Flavobacteriales</taxon>
        <taxon>Flavobacteriaceae</taxon>
        <taxon>Flavobacterium</taxon>
    </lineage>
</organism>
<dbReference type="RefSeq" id="WP_073369576.1">
    <property type="nucleotide sequence ID" value="NZ_FQWB01000003.1"/>
</dbReference>
<keyword evidence="1" id="KW-0732">Signal</keyword>
<dbReference type="EMBL" id="FQWB01000003">
    <property type="protein sequence ID" value="SHG25873.1"/>
    <property type="molecule type" value="Genomic_DNA"/>
</dbReference>
<feature type="chain" id="PRO_5012928798" description="DUF4136 domain-containing protein" evidence="1">
    <location>
        <begin position="23"/>
        <end position="193"/>
    </location>
</feature>
<protein>
    <recommendedName>
        <fullName evidence="2">DUF4136 domain-containing protein</fullName>
    </recommendedName>
</protein>
<accession>A0A1M5IDL2</accession>
<gene>
    <name evidence="3" type="ORF">SAMN05443549_10324</name>
</gene>
<feature type="signal peptide" evidence="1">
    <location>
        <begin position="1"/>
        <end position="22"/>
    </location>
</feature>
<evidence type="ECO:0000259" key="2">
    <source>
        <dbReference type="Pfam" id="PF13590"/>
    </source>
</evidence>
<feature type="domain" description="DUF4136" evidence="2">
    <location>
        <begin position="24"/>
        <end position="189"/>
    </location>
</feature>
<evidence type="ECO:0000256" key="1">
    <source>
        <dbReference type="SAM" id="SignalP"/>
    </source>
</evidence>
<dbReference type="PROSITE" id="PS51257">
    <property type="entry name" value="PROKAR_LIPOPROTEIN"/>
    <property type="match status" value="1"/>
</dbReference>
<name>A0A1M5IDL2_9FLAO</name>
<dbReference type="STRING" id="468056.SAMN05443549_10324"/>
<evidence type="ECO:0000313" key="3">
    <source>
        <dbReference type="EMBL" id="SHG25873.1"/>
    </source>
</evidence>
<proteinExistence type="predicted"/>
<evidence type="ECO:0000313" key="4">
    <source>
        <dbReference type="Proteomes" id="UP000184516"/>
    </source>
</evidence>
<dbReference type="Pfam" id="PF13590">
    <property type="entry name" value="DUF4136"/>
    <property type="match status" value="1"/>
</dbReference>